<dbReference type="WBParaSite" id="nRc.2.0.1.t48364-RA">
    <property type="protein sequence ID" value="nRc.2.0.1.t48364-RA"/>
    <property type="gene ID" value="nRc.2.0.1.g48364"/>
</dbReference>
<name>A0A915LB93_ROMCU</name>
<dbReference type="PROSITE" id="PS00109">
    <property type="entry name" value="PROTEIN_KINASE_TYR"/>
    <property type="match status" value="1"/>
</dbReference>
<accession>A0A915LB93</accession>
<organism evidence="3 4">
    <name type="scientific">Romanomermis culicivorax</name>
    <name type="common">Nematode worm</name>
    <dbReference type="NCBI Taxonomy" id="13658"/>
    <lineage>
        <taxon>Eukaryota</taxon>
        <taxon>Metazoa</taxon>
        <taxon>Ecdysozoa</taxon>
        <taxon>Nematoda</taxon>
        <taxon>Enoplea</taxon>
        <taxon>Dorylaimia</taxon>
        <taxon>Mermithida</taxon>
        <taxon>Mermithoidea</taxon>
        <taxon>Mermithidae</taxon>
        <taxon>Romanomermis</taxon>
    </lineage>
</organism>
<dbReference type="InterPro" id="IPR001245">
    <property type="entry name" value="Ser-Thr/Tyr_kinase_cat_dom"/>
</dbReference>
<feature type="domain" description="Serine-threonine/tyrosine-protein kinase catalytic" evidence="2">
    <location>
        <begin position="3"/>
        <end position="36"/>
    </location>
</feature>
<sequence length="157" mass="17710">MKVNILFGAAKGVQFLHRNSLIHRDLSGRNLLLVKRTKQGLVKSCFKENENDRPSMDSISQRLVTVVCELETAATHGCKSKSQPYHYQRSDIFSQLMLVTDWGRLAKKKPELDRNSDDEMKETPHAKKSTNAAVNEKQATGGGQSSLRIKKKSQEKI</sequence>
<dbReference type="InterPro" id="IPR011009">
    <property type="entry name" value="Kinase-like_dom_sf"/>
</dbReference>
<evidence type="ECO:0000313" key="4">
    <source>
        <dbReference type="WBParaSite" id="nRc.2.0.1.t48364-RA"/>
    </source>
</evidence>
<feature type="region of interest" description="Disordered" evidence="1">
    <location>
        <begin position="108"/>
        <end position="157"/>
    </location>
</feature>
<dbReference type="Gene3D" id="1.10.510.10">
    <property type="entry name" value="Transferase(Phosphotransferase) domain 1"/>
    <property type="match status" value="1"/>
</dbReference>
<dbReference type="SUPFAM" id="SSF56112">
    <property type="entry name" value="Protein kinase-like (PK-like)"/>
    <property type="match status" value="1"/>
</dbReference>
<evidence type="ECO:0000256" key="1">
    <source>
        <dbReference type="SAM" id="MobiDB-lite"/>
    </source>
</evidence>
<proteinExistence type="predicted"/>
<evidence type="ECO:0000313" key="3">
    <source>
        <dbReference type="Proteomes" id="UP000887565"/>
    </source>
</evidence>
<dbReference type="GO" id="GO:0004672">
    <property type="term" value="F:protein kinase activity"/>
    <property type="evidence" value="ECO:0007669"/>
    <property type="project" value="InterPro"/>
</dbReference>
<keyword evidence="3" id="KW-1185">Reference proteome</keyword>
<dbReference type="AlphaFoldDB" id="A0A915LB93"/>
<dbReference type="InterPro" id="IPR008266">
    <property type="entry name" value="Tyr_kinase_AS"/>
</dbReference>
<dbReference type="Pfam" id="PF07714">
    <property type="entry name" value="PK_Tyr_Ser-Thr"/>
    <property type="match status" value="1"/>
</dbReference>
<dbReference type="Proteomes" id="UP000887565">
    <property type="component" value="Unplaced"/>
</dbReference>
<feature type="compositionally biased region" description="Basic and acidic residues" evidence="1">
    <location>
        <begin position="108"/>
        <end position="125"/>
    </location>
</feature>
<reference evidence="4" key="1">
    <citation type="submission" date="2022-11" db="UniProtKB">
        <authorList>
            <consortium name="WormBaseParasite"/>
        </authorList>
    </citation>
    <scope>IDENTIFICATION</scope>
</reference>
<evidence type="ECO:0000259" key="2">
    <source>
        <dbReference type="Pfam" id="PF07714"/>
    </source>
</evidence>
<protein>
    <submittedName>
        <fullName evidence="4">Serine-threonine/tyrosine-protein kinase catalytic domain-containing protein</fullName>
    </submittedName>
</protein>